<dbReference type="AlphaFoldDB" id="A0A6S7GEU8"/>
<dbReference type="OrthoDB" id="9909019at2759"/>
<feature type="compositionally biased region" description="Basic and acidic residues" evidence="9">
    <location>
        <begin position="96"/>
        <end position="106"/>
    </location>
</feature>
<keyword evidence="6 7" id="KW-0012">Acyltransferase</keyword>
<accession>A0A6S7GEU8</accession>
<reference evidence="11" key="1">
    <citation type="submission" date="2020-04" db="EMBL/GenBank/DDBJ databases">
        <authorList>
            <person name="Alioto T."/>
            <person name="Alioto T."/>
            <person name="Gomez Garrido J."/>
        </authorList>
    </citation>
    <scope>NUCLEOTIDE SEQUENCE</scope>
    <source>
        <strain evidence="11">A484AB</strain>
    </source>
</reference>
<dbReference type="GO" id="GO:0005794">
    <property type="term" value="C:Golgi apparatus"/>
    <property type="evidence" value="ECO:0007669"/>
    <property type="project" value="TreeGrafter"/>
</dbReference>
<evidence type="ECO:0000256" key="3">
    <source>
        <dbReference type="ARBA" id="ARBA00022692"/>
    </source>
</evidence>
<name>A0A6S7GEU8_PARCT</name>
<dbReference type="GO" id="GO:0016020">
    <property type="term" value="C:membrane"/>
    <property type="evidence" value="ECO:0007669"/>
    <property type="project" value="UniProtKB-SubCell"/>
</dbReference>
<dbReference type="PANTHER" id="PTHR22883:SF203">
    <property type="entry name" value="PALMITOYLTRANSFERASE"/>
    <property type="match status" value="1"/>
</dbReference>
<evidence type="ECO:0000256" key="7">
    <source>
        <dbReference type="RuleBase" id="RU079119"/>
    </source>
</evidence>
<evidence type="ECO:0000256" key="2">
    <source>
        <dbReference type="ARBA" id="ARBA00022679"/>
    </source>
</evidence>
<comment type="similarity">
    <text evidence="7">Belongs to the DHHC palmitoyltransferase family.</text>
</comment>
<feature type="compositionally biased region" description="Polar residues" evidence="9">
    <location>
        <begin position="107"/>
        <end position="121"/>
    </location>
</feature>
<evidence type="ECO:0000256" key="4">
    <source>
        <dbReference type="ARBA" id="ARBA00022989"/>
    </source>
</evidence>
<keyword evidence="3 7" id="KW-0812">Transmembrane</keyword>
<keyword evidence="2 7" id="KW-0808">Transferase</keyword>
<dbReference type="GO" id="GO:0006612">
    <property type="term" value="P:protein targeting to membrane"/>
    <property type="evidence" value="ECO:0007669"/>
    <property type="project" value="TreeGrafter"/>
</dbReference>
<keyword evidence="12" id="KW-1185">Reference proteome</keyword>
<evidence type="ECO:0000313" key="12">
    <source>
        <dbReference type="Proteomes" id="UP001152795"/>
    </source>
</evidence>
<feature type="transmembrane region" description="Helical" evidence="7">
    <location>
        <begin position="402"/>
        <end position="431"/>
    </location>
</feature>
<protein>
    <recommendedName>
        <fullName evidence="7">Palmitoyltransferase</fullName>
        <ecNumber evidence="7">2.3.1.225</ecNumber>
    </recommendedName>
</protein>
<comment type="domain">
    <text evidence="7">The DHHC domain is required for palmitoyltransferase activity.</text>
</comment>
<dbReference type="PROSITE" id="PS50216">
    <property type="entry name" value="DHHC"/>
    <property type="match status" value="1"/>
</dbReference>
<dbReference type="EC" id="2.3.1.225" evidence="7"/>
<sequence length="494" mass="55545">MAACLSCSAELLTSYKFCPCCGQSQKSNDGAGTNKKVTVNVGFMKYDGVDMKGQRDLNTKIKDLENDKMSLMTAIKLLQVDVNVQGETTGSWTEIRSNKAESKHPTDSSNASRSSVITVDNSFDDKPKGPSVRVNTNRFSLLSVEGTDTSANEVFFNTYSPQLCLFGCRTEFNALVAFMKSFAYEKSFMLLSRHVSSPETAAGGITFAFFHIDGPARFHFRGGKAKEDDGRNTKILERLMLRSQVNMAPLKITFAVHFWVIFKNNLIFKFWLRQVEFCVRFDRLTKSPNSIFCVRKVFNNFTTGADATCKPLEITRMQGRKSKHCALCNKCISEFDHHCKWLNNCIGGQNYKLFLICLSAALATALSFLAFCLYLFIMYFKNEPMVTTHKEWSIFGDLDNDIFVTLTSIIILLLLLAILLLGHLLCFHIFLIHKGLSTYGFIVQNRQAAAESEESENTVRSSNKLKPCKANKVSQQRTAKEGRSLRVGFACPFL</sequence>
<evidence type="ECO:0000256" key="6">
    <source>
        <dbReference type="ARBA" id="ARBA00023315"/>
    </source>
</evidence>
<dbReference type="EMBL" id="CACRXK020001671">
    <property type="protein sequence ID" value="CAB3990498.1"/>
    <property type="molecule type" value="Genomic_DNA"/>
</dbReference>
<evidence type="ECO:0000256" key="8">
    <source>
        <dbReference type="SAM" id="Coils"/>
    </source>
</evidence>
<keyword evidence="5 7" id="KW-0472">Membrane</keyword>
<comment type="subcellular location">
    <subcellularLocation>
        <location evidence="1">Membrane</location>
        <topology evidence="1">Multi-pass membrane protein</topology>
    </subcellularLocation>
</comment>
<dbReference type="GO" id="GO:0005783">
    <property type="term" value="C:endoplasmic reticulum"/>
    <property type="evidence" value="ECO:0007669"/>
    <property type="project" value="TreeGrafter"/>
</dbReference>
<keyword evidence="4 7" id="KW-1133">Transmembrane helix</keyword>
<comment type="caution">
    <text evidence="11">The sequence shown here is derived from an EMBL/GenBank/DDBJ whole genome shotgun (WGS) entry which is preliminary data.</text>
</comment>
<keyword evidence="8" id="KW-0175">Coiled coil</keyword>
<evidence type="ECO:0000313" key="11">
    <source>
        <dbReference type="EMBL" id="CAB3990498.1"/>
    </source>
</evidence>
<dbReference type="PANTHER" id="PTHR22883">
    <property type="entry name" value="ZINC FINGER DHHC DOMAIN CONTAINING PROTEIN"/>
    <property type="match status" value="1"/>
</dbReference>
<dbReference type="InterPro" id="IPR001594">
    <property type="entry name" value="Palmitoyltrfase_DHHC"/>
</dbReference>
<evidence type="ECO:0000256" key="5">
    <source>
        <dbReference type="ARBA" id="ARBA00023136"/>
    </source>
</evidence>
<dbReference type="InterPro" id="IPR039859">
    <property type="entry name" value="PFA4/ZDH16/20/ERF2-like"/>
</dbReference>
<organism evidence="11 12">
    <name type="scientific">Paramuricea clavata</name>
    <name type="common">Red gorgonian</name>
    <name type="synonym">Violescent sea-whip</name>
    <dbReference type="NCBI Taxonomy" id="317549"/>
    <lineage>
        <taxon>Eukaryota</taxon>
        <taxon>Metazoa</taxon>
        <taxon>Cnidaria</taxon>
        <taxon>Anthozoa</taxon>
        <taxon>Octocorallia</taxon>
        <taxon>Malacalcyonacea</taxon>
        <taxon>Plexauridae</taxon>
        <taxon>Paramuricea</taxon>
    </lineage>
</organism>
<feature type="region of interest" description="Disordered" evidence="9">
    <location>
        <begin position="93"/>
        <end position="129"/>
    </location>
</feature>
<feature type="domain" description="Palmitoyltransferase DHHC" evidence="10">
    <location>
        <begin position="318"/>
        <end position="443"/>
    </location>
</feature>
<dbReference type="GO" id="GO:0019706">
    <property type="term" value="F:protein-cysteine S-palmitoyltransferase activity"/>
    <property type="evidence" value="ECO:0007669"/>
    <property type="project" value="UniProtKB-EC"/>
</dbReference>
<evidence type="ECO:0000259" key="10">
    <source>
        <dbReference type="Pfam" id="PF01529"/>
    </source>
</evidence>
<feature type="transmembrane region" description="Helical" evidence="7">
    <location>
        <begin position="353"/>
        <end position="377"/>
    </location>
</feature>
<feature type="coiled-coil region" evidence="8">
    <location>
        <begin position="54"/>
        <end position="81"/>
    </location>
</feature>
<proteinExistence type="inferred from homology"/>
<comment type="catalytic activity">
    <reaction evidence="7">
        <text>L-cysteinyl-[protein] + hexadecanoyl-CoA = S-hexadecanoyl-L-cysteinyl-[protein] + CoA</text>
        <dbReference type="Rhea" id="RHEA:36683"/>
        <dbReference type="Rhea" id="RHEA-COMP:10131"/>
        <dbReference type="Rhea" id="RHEA-COMP:11032"/>
        <dbReference type="ChEBI" id="CHEBI:29950"/>
        <dbReference type="ChEBI" id="CHEBI:57287"/>
        <dbReference type="ChEBI" id="CHEBI:57379"/>
        <dbReference type="ChEBI" id="CHEBI:74151"/>
        <dbReference type="EC" id="2.3.1.225"/>
    </reaction>
</comment>
<evidence type="ECO:0000256" key="9">
    <source>
        <dbReference type="SAM" id="MobiDB-lite"/>
    </source>
</evidence>
<evidence type="ECO:0000256" key="1">
    <source>
        <dbReference type="ARBA" id="ARBA00004141"/>
    </source>
</evidence>
<dbReference type="Proteomes" id="UP001152795">
    <property type="component" value="Unassembled WGS sequence"/>
</dbReference>
<feature type="non-terminal residue" evidence="11">
    <location>
        <position position="494"/>
    </location>
</feature>
<gene>
    <name evidence="11" type="ORF">PACLA_8A064891</name>
</gene>
<dbReference type="Pfam" id="PF01529">
    <property type="entry name" value="DHHC"/>
    <property type="match status" value="1"/>
</dbReference>